<dbReference type="GO" id="GO:0003684">
    <property type="term" value="F:damaged DNA binding"/>
    <property type="evidence" value="ECO:0007669"/>
    <property type="project" value="InterPro"/>
</dbReference>
<keyword evidence="5" id="KW-0378">Hydrolase</keyword>
<evidence type="ECO:0000256" key="10">
    <source>
        <dbReference type="ARBA" id="ARBA00044632"/>
    </source>
</evidence>
<dbReference type="InterPro" id="IPR011257">
    <property type="entry name" value="DNA_glycosylase"/>
</dbReference>
<dbReference type="GO" id="GO:0140078">
    <property type="term" value="F:class I DNA-(apurinic or apyrimidinic site) endonuclease activity"/>
    <property type="evidence" value="ECO:0007669"/>
    <property type="project" value="UniProtKB-EC"/>
</dbReference>
<protein>
    <recommendedName>
        <fullName evidence="3">DNA-(apurinic or apyrimidinic site) lyase</fullName>
        <ecNumber evidence="3">4.2.99.18</ecNumber>
    </recommendedName>
</protein>
<dbReference type="SUPFAM" id="SSF55945">
    <property type="entry name" value="TATA-box binding protein-like"/>
    <property type="match status" value="1"/>
</dbReference>
<name>A0A5D8QIS1_9THEO</name>
<dbReference type="PANTHER" id="PTHR10242:SF2">
    <property type="entry name" value="N-GLYCOSYLASE_DNA LYASE"/>
    <property type="match status" value="1"/>
</dbReference>
<evidence type="ECO:0000256" key="1">
    <source>
        <dbReference type="ARBA" id="ARBA00008343"/>
    </source>
</evidence>
<accession>A0A5D8QIS1</accession>
<dbReference type="EC" id="4.2.99.18" evidence="3"/>
<dbReference type="EMBL" id="VTPS01000002">
    <property type="protein sequence ID" value="TZE83178.1"/>
    <property type="molecule type" value="Genomic_DNA"/>
</dbReference>
<evidence type="ECO:0000256" key="6">
    <source>
        <dbReference type="ARBA" id="ARBA00023204"/>
    </source>
</evidence>
<organism evidence="13 14">
    <name type="scientific">Calorimonas adulescens</name>
    <dbReference type="NCBI Taxonomy" id="2606906"/>
    <lineage>
        <taxon>Bacteria</taxon>
        <taxon>Bacillati</taxon>
        <taxon>Bacillota</taxon>
        <taxon>Clostridia</taxon>
        <taxon>Thermoanaerobacterales</taxon>
        <taxon>Thermoanaerobacteraceae</taxon>
        <taxon>Calorimonas</taxon>
    </lineage>
</organism>
<dbReference type="RefSeq" id="WP_149544368.1">
    <property type="nucleotide sequence ID" value="NZ_VTPS01000002.1"/>
</dbReference>
<evidence type="ECO:0000256" key="4">
    <source>
        <dbReference type="ARBA" id="ARBA00022763"/>
    </source>
</evidence>
<dbReference type="GO" id="GO:0008534">
    <property type="term" value="F:oxidized purine nucleobase lesion DNA N-glycosylase activity"/>
    <property type="evidence" value="ECO:0007669"/>
    <property type="project" value="InterPro"/>
</dbReference>
<keyword evidence="7" id="KW-0456">Lyase</keyword>
<dbReference type="Pfam" id="PF07934">
    <property type="entry name" value="OGG_N"/>
    <property type="match status" value="1"/>
</dbReference>
<dbReference type="SUPFAM" id="SSF48150">
    <property type="entry name" value="DNA-glycosylase"/>
    <property type="match status" value="1"/>
</dbReference>
<dbReference type="AlphaFoldDB" id="A0A5D8QIS1"/>
<dbReference type="Gene3D" id="1.10.340.30">
    <property type="entry name" value="Hypothetical protein, domain 2"/>
    <property type="match status" value="1"/>
</dbReference>
<keyword evidence="4" id="KW-0227">DNA damage</keyword>
<proteinExistence type="inferred from homology"/>
<dbReference type="PANTHER" id="PTHR10242">
    <property type="entry name" value="8-OXOGUANINE DNA GLYCOSYLASE"/>
    <property type="match status" value="1"/>
</dbReference>
<keyword evidence="9" id="KW-0326">Glycosidase</keyword>
<comment type="similarity">
    <text evidence="1">Belongs to the Nth/MutY family.</text>
</comment>
<dbReference type="InterPro" id="IPR003583">
    <property type="entry name" value="Hlx-hairpin-Hlx_DNA-bd_motif"/>
</dbReference>
<dbReference type="InterPro" id="IPR023170">
    <property type="entry name" value="HhH_base_excis_C"/>
</dbReference>
<feature type="domain" description="Helix-hairpin-helix DNA-binding motif class 1" evidence="11">
    <location>
        <begin position="206"/>
        <end position="225"/>
    </location>
</feature>
<gene>
    <name evidence="13" type="ORF">FWJ32_02320</name>
</gene>
<evidence type="ECO:0000259" key="12">
    <source>
        <dbReference type="SMART" id="SM00478"/>
    </source>
</evidence>
<dbReference type="GO" id="GO:0006289">
    <property type="term" value="P:nucleotide-excision repair"/>
    <property type="evidence" value="ECO:0007669"/>
    <property type="project" value="InterPro"/>
</dbReference>
<dbReference type="GO" id="GO:0006284">
    <property type="term" value="P:base-excision repair"/>
    <property type="evidence" value="ECO:0007669"/>
    <property type="project" value="InterPro"/>
</dbReference>
<evidence type="ECO:0000256" key="2">
    <source>
        <dbReference type="ARBA" id="ARBA00010679"/>
    </source>
</evidence>
<keyword evidence="8" id="KW-0511">Multifunctional enzyme</keyword>
<dbReference type="CDD" id="cd00056">
    <property type="entry name" value="ENDO3c"/>
    <property type="match status" value="1"/>
</dbReference>
<evidence type="ECO:0000256" key="5">
    <source>
        <dbReference type="ARBA" id="ARBA00022801"/>
    </source>
</evidence>
<evidence type="ECO:0000256" key="7">
    <source>
        <dbReference type="ARBA" id="ARBA00023239"/>
    </source>
</evidence>
<comment type="similarity">
    <text evidence="2">Belongs to the type-1 OGG1 family.</text>
</comment>
<dbReference type="SMART" id="SM00478">
    <property type="entry name" value="ENDO3c"/>
    <property type="match status" value="1"/>
</dbReference>
<evidence type="ECO:0000259" key="11">
    <source>
        <dbReference type="SMART" id="SM00278"/>
    </source>
</evidence>
<dbReference type="Pfam" id="PF00633">
    <property type="entry name" value="HHH"/>
    <property type="match status" value="1"/>
</dbReference>
<dbReference type="Gene3D" id="3.30.310.260">
    <property type="match status" value="1"/>
</dbReference>
<evidence type="ECO:0000256" key="8">
    <source>
        <dbReference type="ARBA" id="ARBA00023268"/>
    </source>
</evidence>
<comment type="catalytic activity">
    <reaction evidence="10">
        <text>2'-deoxyribonucleotide-(2'-deoxyribose 5'-phosphate)-2'-deoxyribonucleotide-DNA = a 3'-end 2'-deoxyribonucleotide-(2,3-dehydro-2,3-deoxyribose 5'-phosphate)-DNA + a 5'-end 5'-phospho-2'-deoxyribonucleoside-DNA + H(+)</text>
        <dbReference type="Rhea" id="RHEA:66592"/>
        <dbReference type="Rhea" id="RHEA-COMP:13180"/>
        <dbReference type="Rhea" id="RHEA-COMP:16897"/>
        <dbReference type="Rhea" id="RHEA-COMP:17067"/>
        <dbReference type="ChEBI" id="CHEBI:15378"/>
        <dbReference type="ChEBI" id="CHEBI:136412"/>
        <dbReference type="ChEBI" id="CHEBI:157695"/>
        <dbReference type="ChEBI" id="CHEBI:167181"/>
        <dbReference type="EC" id="4.2.99.18"/>
    </reaction>
</comment>
<reference evidence="13 14" key="1">
    <citation type="submission" date="2019-08" db="EMBL/GenBank/DDBJ databases">
        <title>Calorimonas adulescens gen. nov., sp. nov., an anaerobic thermophilic bacterium from Sakhalin hot spring.</title>
        <authorList>
            <person name="Khomyakova M.A."/>
            <person name="Merkel A.Y."/>
            <person name="Novikov A."/>
            <person name="Bonch-Osmolovskaya E.A."/>
            <person name="Slobodkin A.I."/>
        </authorList>
    </citation>
    <scope>NUCLEOTIDE SEQUENCE [LARGE SCALE GENOMIC DNA]</scope>
    <source>
        <strain evidence="13 14">A05MB</strain>
    </source>
</reference>
<dbReference type="InterPro" id="IPR003265">
    <property type="entry name" value="HhH-GPD_domain"/>
</dbReference>
<dbReference type="InterPro" id="IPR000445">
    <property type="entry name" value="HhH_motif"/>
</dbReference>
<dbReference type="InterPro" id="IPR012904">
    <property type="entry name" value="OGG_N"/>
</dbReference>
<evidence type="ECO:0000313" key="13">
    <source>
        <dbReference type="EMBL" id="TZE83178.1"/>
    </source>
</evidence>
<feature type="domain" description="HhH-GPD" evidence="12">
    <location>
        <begin position="119"/>
        <end position="281"/>
    </location>
</feature>
<keyword evidence="14" id="KW-1185">Reference proteome</keyword>
<comment type="caution">
    <text evidence="13">The sequence shown here is derived from an EMBL/GenBank/DDBJ whole genome shotgun (WGS) entry which is preliminary data.</text>
</comment>
<dbReference type="Gene3D" id="1.10.1670.10">
    <property type="entry name" value="Helix-hairpin-Helix base-excision DNA repair enzymes (C-terminal)"/>
    <property type="match status" value="1"/>
</dbReference>
<sequence length="288" mass="33932">MNYIRTDNGILIKYIDNFEPYQVFESGQCFRWECKDDGFVGVVKNKVIKVKKLNGDILIDNVTEEDMDDIIYYFDLERDYNEIKRRLQFDGYMKEAMEYGYGLRILNQEPFECLISYIVSSNNRIPQIKRIIENLSRMYGKPIEYNGDTYYTFPSPDVLADAEVCEIQESRCGFRAEYICDAAKRVAWGDLDLSVLKKMDYFAAKSELMKVKGIGEKVADCILLYSLQKYEAFPVDVWVNRVMTEIYIHQKISFKKIGEYARERFKELAGFAQLYLFYYYRNRKGGGI</sequence>
<evidence type="ECO:0000256" key="9">
    <source>
        <dbReference type="ARBA" id="ARBA00023295"/>
    </source>
</evidence>
<dbReference type="SMART" id="SM00278">
    <property type="entry name" value="HhH1"/>
    <property type="match status" value="1"/>
</dbReference>
<evidence type="ECO:0000256" key="3">
    <source>
        <dbReference type="ARBA" id="ARBA00012720"/>
    </source>
</evidence>
<evidence type="ECO:0000313" key="14">
    <source>
        <dbReference type="Proteomes" id="UP000322976"/>
    </source>
</evidence>
<dbReference type="Pfam" id="PF00730">
    <property type="entry name" value="HhH-GPD"/>
    <property type="match status" value="1"/>
</dbReference>
<dbReference type="InterPro" id="IPR052054">
    <property type="entry name" value="Oxidative_DNA_repair_enzyme"/>
</dbReference>
<dbReference type="Proteomes" id="UP000322976">
    <property type="component" value="Unassembled WGS sequence"/>
</dbReference>
<keyword evidence="6" id="KW-0234">DNA repair</keyword>